<name>A0A7U2ENZ1_PHANO</name>
<keyword evidence="2" id="KW-1185">Reference proteome</keyword>
<reference evidence="2" key="1">
    <citation type="journal article" date="2021" name="BMC Genomics">
        <title>Chromosome-level genome assembly and manually-curated proteome of model necrotroph Parastagonospora nodorum Sn15 reveals a genome-wide trove of candidate effector homologs, and redundancy of virulence-related functions within an accessory chromosome.</title>
        <authorList>
            <person name="Bertazzoni S."/>
            <person name="Jones D.A.B."/>
            <person name="Phan H.T."/>
            <person name="Tan K.-C."/>
            <person name="Hane J.K."/>
        </authorList>
    </citation>
    <scope>NUCLEOTIDE SEQUENCE [LARGE SCALE GENOMIC DNA]</scope>
    <source>
        <strain evidence="2">SN15 / ATCC MYA-4574 / FGSC 10173)</strain>
    </source>
</reference>
<dbReference type="RefSeq" id="XP_001800024.1">
    <property type="nucleotide sequence ID" value="XM_001799972.1"/>
</dbReference>
<dbReference type="KEGG" id="pno:SNOG_09737"/>
<organism evidence="1 2">
    <name type="scientific">Phaeosphaeria nodorum (strain SN15 / ATCC MYA-4574 / FGSC 10173)</name>
    <name type="common">Glume blotch fungus</name>
    <name type="synonym">Parastagonospora nodorum</name>
    <dbReference type="NCBI Taxonomy" id="321614"/>
    <lineage>
        <taxon>Eukaryota</taxon>
        <taxon>Fungi</taxon>
        <taxon>Dikarya</taxon>
        <taxon>Ascomycota</taxon>
        <taxon>Pezizomycotina</taxon>
        <taxon>Dothideomycetes</taxon>
        <taxon>Pleosporomycetidae</taxon>
        <taxon>Pleosporales</taxon>
        <taxon>Pleosporineae</taxon>
        <taxon>Phaeosphaeriaceae</taxon>
        <taxon>Parastagonospora</taxon>
    </lineage>
</organism>
<evidence type="ECO:0000313" key="1">
    <source>
        <dbReference type="EMBL" id="QRC90336.1"/>
    </source>
</evidence>
<gene>
    <name evidence="1" type="ORF">JI435_097370</name>
</gene>
<dbReference type="VEuPathDB" id="FungiDB:JI435_097370"/>
<proteinExistence type="predicted"/>
<accession>A0A7U2ENZ1</accession>
<sequence length="322" mass="37092">MRFLAAANHAMFDDDPREMRVDNPDNIEYDVLRVADMVRNLNSENREKVLALVCQLAMERGGYNHFNQPSAHTYQRATPFRFMDLSAELRLYIGEYTLLSETPLCWMWKSYQATSNRNIGSFKGLEKLTALTRVSRQLRTELAGIVWGLNEFCFDEQQFGQAFRGSVSGMSSVYRQPIPKAHGLFLCKLSSSSQGCLRYITINVDAQLSILHGGPFIINWITEMASKTPGARFRVELSAWTFRAYIPGPLSPMFSVPIIEFAIKKFINNGQILMDRLSALGLNVSNRNWQLFPSRRQDYREFERYLDDSNRQMVLDWHTKGI</sequence>
<dbReference type="OrthoDB" id="5272396at2759"/>
<dbReference type="AlphaFoldDB" id="A0A7U2ENZ1"/>
<dbReference type="EMBL" id="CP069023">
    <property type="protein sequence ID" value="QRC90336.1"/>
    <property type="molecule type" value="Genomic_DNA"/>
</dbReference>
<protein>
    <submittedName>
        <fullName evidence="1">Uncharacterized protein</fullName>
    </submittedName>
</protein>
<dbReference type="Proteomes" id="UP000663193">
    <property type="component" value="Chromosome 1"/>
</dbReference>
<evidence type="ECO:0000313" key="2">
    <source>
        <dbReference type="Proteomes" id="UP000663193"/>
    </source>
</evidence>